<keyword evidence="2" id="KW-1185">Reference proteome</keyword>
<evidence type="ECO:0000313" key="1">
    <source>
        <dbReference type="EMBL" id="KAJ8644000.1"/>
    </source>
</evidence>
<accession>A0ACC2MEY8</accession>
<comment type="caution">
    <text evidence="1">The sequence shown here is derived from an EMBL/GenBank/DDBJ whole genome shotgun (WGS) entry which is preliminary data.</text>
</comment>
<dbReference type="Proteomes" id="UP001234297">
    <property type="component" value="Chromosome 2"/>
</dbReference>
<evidence type="ECO:0000313" key="2">
    <source>
        <dbReference type="Proteomes" id="UP001234297"/>
    </source>
</evidence>
<proteinExistence type="predicted"/>
<dbReference type="EMBL" id="CM056810">
    <property type="protein sequence ID" value="KAJ8644000.1"/>
    <property type="molecule type" value="Genomic_DNA"/>
</dbReference>
<organism evidence="1 2">
    <name type="scientific">Persea americana</name>
    <name type="common">Avocado</name>
    <dbReference type="NCBI Taxonomy" id="3435"/>
    <lineage>
        <taxon>Eukaryota</taxon>
        <taxon>Viridiplantae</taxon>
        <taxon>Streptophyta</taxon>
        <taxon>Embryophyta</taxon>
        <taxon>Tracheophyta</taxon>
        <taxon>Spermatophyta</taxon>
        <taxon>Magnoliopsida</taxon>
        <taxon>Magnoliidae</taxon>
        <taxon>Laurales</taxon>
        <taxon>Lauraceae</taxon>
        <taxon>Persea</taxon>
    </lineage>
</organism>
<sequence>MRYYQIFCEGKMQPGGAKIMLRYITRGFGFCDNYFIRHVVYIYMDLRHSCNLQNCLCHCHREESLLQGIQPEELHSKMEDPSFVEEAQLIDARKPNEVAQASLPGFMVLPLRQFGSCGTLIQMSLILKGILIFCVTME</sequence>
<gene>
    <name evidence="1" type="ORF">MRB53_005748</name>
</gene>
<name>A0ACC2MEY8_PERAE</name>
<reference evidence="1 2" key="1">
    <citation type="journal article" date="2022" name="Hortic Res">
        <title>A haplotype resolved chromosomal level avocado genome allows analysis of novel avocado genes.</title>
        <authorList>
            <person name="Nath O."/>
            <person name="Fletcher S.J."/>
            <person name="Hayward A."/>
            <person name="Shaw L.M."/>
            <person name="Masouleh A.K."/>
            <person name="Furtado A."/>
            <person name="Henry R.J."/>
            <person name="Mitter N."/>
        </authorList>
    </citation>
    <scope>NUCLEOTIDE SEQUENCE [LARGE SCALE GENOMIC DNA]</scope>
    <source>
        <strain evidence="2">cv. Hass</strain>
    </source>
</reference>
<protein>
    <submittedName>
        <fullName evidence="1">Uncharacterized protein</fullName>
    </submittedName>
</protein>